<dbReference type="EMBL" id="JANBPU010000001">
    <property type="protein sequence ID" value="KAJ1922310.1"/>
    <property type="molecule type" value="Genomic_DNA"/>
</dbReference>
<feature type="compositionally biased region" description="Low complexity" evidence="1">
    <location>
        <begin position="430"/>
        <end position="445"/>
    </location>
</feature>
<feature type="compositionally biased region" description="Basic and acidic residues" evidence="1">
    <location>
        <begin position="105"/>
        <end position="131"/>
    </location>
</feature>
<dbReference type="Proteomes" id="UP001150538">
    <property type="component" value="Unassembled WGS sequence"/>
</dbReference>
<evidence type="ECO:0000256" key="1">
    <source>
        <dbReference type="SAM" id="MobiDB-lite"/>
    </source>
</evidence>
<feature type="compositionally biased region" description="Basic and acidic residues" evidence="1">
    <location>
        <begin position="67"/>
        <end position="76"/>
    </location>
</feature>
<gene>
    <name evidence="2" type="ORF">H4219_000172</name>
</gene>
<dbReference type="AlphaFoldDB" id="A0A9W8A434"/>
<name>A0A9W8A434_9FUNG</name>
<evidence type="ECO:0000313" key="2">
    <source>
        <dbReference type="EMBL" id="KAJ1922310.1"/>
    </source>
</evidence>
<reference evidence="2" key="1">
    <citation type="submission" date="2022-07" db="EMBL/GenBank/DDBJ databases">
        <title>Phylogenomic reconstructions and comparative analyses of Kickxellomycotina fungi.</title>
        <authorList>
            <person name="Reynolds N.K."/>
            <person name="Stajich J.E."/>
            <person name="Barry K."/>
            <person name="Grigoriev I.V."/>
            <person name="Crous P."/>
            <person name="Smith M.E."/>
        </authorList>
    </citation>
    <scope>NUCLEOTIDE SEQUENCE</scope>
    <source>
        <strain evidence="2">NBRC 100468</strain>
    </source>
</reference>
<feature type="region of interest" description="Disordered" evidence="1">
    <location>
        <begin position="1"/>
        <end position="181"/>
    </location>
</feature>
<feature type="compositionally biased region" description="Polar residues" evidence="1">
    <location>
        <begin position="145"/>
        <end position="164"/>
    </location>
</feature>
<keyword evidence="3" id="KW-1185">Reference proteome</keyword>
<evidence type="ECO:0000313" key="3">
    <source>
        <dbReference type="Proteomes" id="UP001150538"/>
    </source>
</evidence>
<dbReference type="OrthoDB" id="5581392at2759"/>
<feature type="compositionally biased region" description="Polar residues" evidence="1">
    <location>
        <begin position="461"/>
        <end position="470"/>
    </location>
</feature>
<proteinExistence type="predicted"/>
<organism evidence="2 3">
    <name type="scientific">Mycoemilia scoparia</name>
    <dbReference type="NCBI Taxonomy" id="417184"/>
    <lineage>
        <taxon>Eukaryota</taxon>
        <taxon>Fungi</taxon>
        <taxon>Fungi incertae sedis</taxon>
        <taxon>Zoopagomycota</taxon>
        <taxon>Kickxellomycotina</taxon>
        <taxon>Kickxellomycetes</taxon>
        <taxon>Kickxellales</taxon>
        <taxon>Kickxellaceae</taxon>
        <taxon>Mycoemilia</taxon>
    </lineage>
</organism>
<comment type="caution">
    <text evidence="2">The sequence shown here is derived from an EMBL/GenBank/DDBJ whole genome shotgun (WGS) entry which is preliminary data.</text>
</comment>
<accession>A0A9W8A434</accession>
<protein>
    <submittedName>
        <fullName evidence="2">Uncharacterized protein</fullName>
    </submittedName>
</protein>
<feature type="compositionally biased region" description="Pro residues" evidence="1">
    <location>
        <begin position="367"/>
        <end position="378"/>
    </location>
</feature>
<sequence length="496" mass="55230">MFSSFIERAKNSAEIETKRIKSTIGSNDENEPRKQNAQQGKEYPERTASSEIRKRRKRESLACVKSETAKRPRHDTASSGGSSIVYNRAGSSKACAANVDDIDDKDTVRHHEFQRRVQKELLKRHPYKSDTRTISSTNSKKRSRLGSTTNETPRSESSPLTSRSRPYMAKDKLSLHSPQTSIDELEYMNSDVLPEDKSLESKEKISDQMQVVSARQRQEEKERLAKVERELRKLKKIVAAFFPEGIDDDDLQSVVNGDIGDSDIRNRIARIRQFADSESTLTMSSGIDFGNAEYDHSRHHFGRFPYSTSDFSGSFSSRYDFSKNTTSPSSPVSLSTNTFVNTSPILPPNKNDESNITPDKPEITATAPPPPPPPPLPPTSTSKPADFKKPTQPKPTSTTPMGSSLSITSVEKRPRVSSSAVKELRKNLRPVSKIGKSKSPGSGPSTNEKFKPPFAPGINKPANSVASLPNTKSDVMAKLLEEMRHHRLRETNIKLS</sequence>
<feature type="compositionally biased region" description="Low complexity" evidence="1">
    <location>
        <begin position="321"/>
        <end position="338"/>
    </location>
</feature>
<feature type="compositionally biased region" description="Basic and acidic residues" evidence="1">
    <location>
        <begin position="7"/>
        <end position="19"/>
    </location>
</feature>
<feature type="region of interest" description="Disordered" evidence="1">
    <location>
        <begin position="321"/>
        <end position="470"/>
    </location>
</feature>